<dbReference type="InterPro" id="IPR003796">
    <property type="entry name" value="RNR_NrdR-like"/>
</dbReference>
<keyword evidence="4 8" id="KW-0067">ATP-binding</keyword>
<evidence type="ECO:0000256" key="7">
    <source>
        <dbReference type="ARBA" id="ARBA00023163"/>
    </source>
</evidence>
<reference evidence="10 11" key="1">
    <citation type="journal article" date="2015" name="Genome Announc.">
        <title>Expanding the biotechnology potential of lactobacilli through comparative genomics of 213 strains and associated genera.</title>
        <authorList>
            <person name="Sun Z."/>
            <person name="Harris H.M."/>
            <person name="McCann A."/>
            <person name="Guo C."/>
            <person name="Argimon S."/>
            <person name="Zhang W."/>
            <person name="Yang X."/>
            <person name="Jeffery I.B."/>
            <person name="Cooney J.C."/>
            <person name="Kagawa T.F."/>
            <person name="Liu W."/>
            <person name="Song Y."/>
            <person name="Salvetti E."/>
            <person name="Wrobel A."/>
            <person name="Rasinkangas P."/>
            <person name="Parkhill J."/>
            <person name="Rea M.C."/>
            <person name="O'Sullivan O."/>
            <person name="Ritari J."/>
            <person name="Douillard F.P."/>
            <person name="Paul Ross R."/>
            <person name="Yang R."/>
            <person name="Briner A.E."/>
            <person name="Felis G.E."/>
            <person name="de Vos W.M."/>
            <person name="Barrangou R."/>
            <person name="Klaenhammer T.R."/>
            <person name="Caufield P.W."/>
            <person name="Cui Y."/>
            <person name="Zhang H."/>
            <person name="O'Toole P.W."/>
        </authorList>
    </citation>
    <scope>NUCLEOTIDE SEQUENCE [LARGE SCALE GENOMIC DNA]</scope>
    <source>
        <strain evidence="10 11">DSM 16045</strain>
    </source>
</reference>
<evidence type="ECO:0000313" key="10">
    <source>
        <dbReference type="EMBL" id="KRM02595.1"/>
    </source>
</evidence>
<dbReference type="PROSITE" id="PS51161">
    <property type="entry name" value="ATP_CONE"/>
    <property type="match status" value="1"/>
</dbReference>
<dbReference type="RefSeq" id="WP_056937184.1">
    <property type="nucleotide sequence ID" value="NZ_AZFN01000009.1"/>
</dbReference>
<evidence type="ECO:0000256" key="8">
    <source>
        <dbReference type="HAMAP-Rule" id="MF_00440"/>
    </source>
</evidence>
<evidence type="ECO:0000259" key="9">
    <source>
        <dbReference type="PROSITE" id="PS51161"/>
    </source>
</evidence>
<keyword evidence="6 8" id="KW-0238">DNA-binding</keyword>
<keyword evidence="8" id="KW-0479">Metal-binding</keyword>
<comment type="function">
    <text evidence="8">Negatively regulates transcription of bacterial ribonucleotide reductase nrd genes and operons by binding to NrdR-boxes.</text>
</comment>
<feature type="domain" description="ATP-cone" evidence="9">
    <location>
        <begin position="49"/>
        <end position="139"/>
    </location>
</feature>
<dbReference type="HAMAP" id="MF_00440">
    <property type="entry name" value="NrdR"/>
    <property type="match status" value="1"/>
</dbReference>
<dbReference type="PATRIC" id="fig|1423749.3.peg.1832"/>
<keyword evidence="11" id="KW-1185">Reference proteome</keyword>
<keyword evidence="3 8" id="KW-0862">Zinc</keyword>
<sequence>MICPHCRQEGSRVIDSRPADDGSSIRRRRECPNCGFRFTTFERYEEIPLLVIKKDGSREPFNRQKLLNGLIRSAEKRPVGMQTLTEIADKVESQARRLGETEISTQAIGEFVMNELKPVDEIAYIRFASVYREFKDVEAFRKEIESMEKK</sequence>
<keyword evidence="5 8" id="KW-0805">Transcription regulation</keyword>
<keyword evidence="8" id="KW-0863">Zinc-finger</keyword>
<evidence type="ECO:0000256" key="1">
    <source>
        <dbReference type="ARBA" id="ARBA00022491"/>
    </source>
</evidence>
<evidence type="ECO:0000256" key="3">
    <source>
        <dbReference type="ARBA" id="ARBA00022833"/>
    </source>
</evidence>
<comment type="caution">
    <text evidence="10">The sequence shown here is derived from an EMBL/GenBank/DDBJ whole genome shotgun (WGS) entry which is preliminary data.</text>
</comment>
<gene>
    <name evidence="8" type="primary">nrdR</name>
    <name evidence="10" type="ORF">FC60_GL001771</name>
</gene>
<evidence type="ECO:0000256" key="5">
    <source>
        <dbReference type="ARBA" id="ARBA00023015"/>
    </source>
</evidence>
<dbReference type="PANTHER" id="PTHR30455">
    <property type="entry name" value="TRANSCRIPTIONAL REPRESSOR NRDR"/>
    <property type="match status" value="1"/>
</dbReference>
<evidence type="ECO:0000256" key="4">
    <source>
        <dbReference type="ARBA" id="ARBA00022840"/>
    </source>
</evidence>
<dbReference type="GO" id="GO:0045892">
    <property type="term" value="P:negative regulation of DNA-templated transcription"/>
    <property type="evidence" value="ECO:0007669"/>
    <property type="project" value="UniProtKB-UniRule"/>
</dbReference>
<dbReference type="GO" id="GO:0005524">
    <property type="term" value="F:ATP binding"/>
    <property type="evidence" value="ECO:0007669"/>
    <property type="project" value="UniProtKB-UniRule"/>
</dbReference>
<dbReference type="Pfam" id="PF22811">
    <property type="entry name" value="Zn_ribbon_NrdR"/>
    <property type="match status" value="1"/>
</dbReference>
<keyword evidence="1 8" id="KW-0678">Repressor</keyword>
<dbReference type="GO" id="GO:0008270">
    <property type="term" value="F:zinc ion binding"/>
    <property type="evidence" value="ECO:0007669"/>
    <property type="project" value="UniProtKB-UniRule"/>
</dbReference>
<dbReference type="InterPro" id="IPR005144">
    <property type="entry name" value="ATP-cone_dom"/>
</dbReference>
<evidence type="ECO:0000313" key="11">
    <source>
        <dbReference type="Proteomes" id="UP000051739"/>
    </source>
</evidence>
<name>A0A0R1VHM8_9LACO</name>
<proteinExistence type="inferred from homology"/>
<dbReference type="GO" id="GO:0003677">
    <property type="term" value="F:DNA binding"/>
    <property type="evidence" value="ECO:0007669"/>
    <property type="project" value="UniProtKB-KW"/>
</dbReference>
<keyword evidence="7 8" id="KW-0804">Transcription</keyword>
<comment type="similarity">
    <text evidence="8">Belongs to the NrdR family.</text>
</comment>
<dbReference type="EMBL" id="AZFN01000009">
    <property type="protein sequence ID" value="KRM02595.1"/>
    <property type="molecule type" value="Genomic_DNA"/>
</dbReference>
<evidence type="ECO:0000256" key="6">
    <source>
        <dbReference type="ARBA" id="ARBA00023125"/>
    </source>
</evidence>
<dbReference type="Pfam" id="PF03477">
    <property type="entry name" value="ATP-cone"/>
    <property type="match status" value="1"/>
</dbReference>
<comment type="cofactor">
    <cofactor evidence="8">
        <name>Zn(2+)</name>
        <dbReference type="ChEBI" id="CHEBI:29105"/>
    </cofactor>
    <text evidence="8">Binds 1 zinc ion.</text>
</comment>
<dbReference type="AlphaFoldDB" id="A0A0R1VHM8"/>
<dbReference type="NCBIfam" id="TIGR00244">
    <property type="entry name" value="transcriptional regulator NrdR"/>
    <property type="match status" value="1"/>
</dbReference>
<dbReference type="Proteomes" id="UP000051739">
    <property type="component" value="Unassembled WGS sequence"/>
</dbReference>
<keyword evidence="2 8" id="KW-0547">Nucleotide-binding</keyword>
<dbReference type="PANTHER" id="PTHR30455:SF2">
    <property type="entry name" value="TRANSCRIPTIONAL REPRESSOR NRDR"/>
    <property type="match status" value="1"/>
</dbReference>
<protein>
    <recommendedName>
        <fullName evidence="8">Transcriptional repressor NrdR</fullName>
    </recommendedName>
</protein>
<dbReference type="InterPro" id="IPR055173">
    <property type="entry name" value="NrdR-like_N"/>
</dbReference>
<organism evidence="10 11">
    <name type="scientific">Limosilactobacillus gastricus DSM 16045</name>
    <dbReference type="NCBI Taxonomy" id="1423749"/>
    <lineage>
        <taxon>Bacteria</taxon>
        <taxon>Bacillati</taxon>
        <taxon>Bacillota</taxon>
        <taxon>Bacilli</taxon>
        <taxon>Lactobacillales</taxon>
        <taxon>Lactobacillaceae</taxon>
        <taxon>Limosilactobacillus</taxon>
    </lineage>
</organism>
<accession>A0A0R1VHM8</accession>
<evidence type="ECO:0000256" key="2">
    <source>
        <dbReference type="ARBA" id="ARBA00022741"/>
    </source>
</evidence>
<feature type="zinc finger region" evidence="8">
    <location>
        <begin position="3"/>
        <end position="34"/>
    </location>
</feature>